<reference evidence="2" key="1">
    <citation type="submission" date="2021-06" db="EMBL/GenBank/DDBJ databases">
        <authorList>
            <person name="Kallberg Y."/>
            <person name="Tangrot J."/>
            <person name="Rosling A."/>
        </authorList>
    </citation>
    <scope>NUCLEOTIDE SEQUENCE</scope>
    <source>
        <strain evidence="2">MT106</strain>
    </source>
</reference>
<dbReference type="CDD" id="cd20071">
    <property type="entry name" value="SET_SMYD"/>
    <property type="match status" value="1"/>
</dbReference>
<dbReference type="GO" id="GO:0005634">
    <property type="term" value="C:nucleus"/>
    <property type="evidence" value="ECO:0007669"/>
    <property type="project" value="TreeGrafter"/>
</dbReference>
<evidence type="ECO:0000259" key="1">
    <source>
        <dbReference type="PROSITE" id="PS50280"/>
    </source>
</evidence>
<dbReference type="Proteomes" id="UP000789831">
    <property type="component" value="Unassembled WGS sequence"/>
</dbReference>
<dbReference type="Gene3D" id="2.170.270.10">
    <property type="entry name" value="SET domain"/>
    <property type="match status" value="1"/>
</dbReference>
<keyword evidence="3" id="KW-1185">Reference proteome</keyword>
<dbReference type="Gene3D" id="6.10.140.2220">
    <property type="match status" value="1"/>
</dbReference>
<dbReference type="Gene3D" id="1.10.220.160">
    <property type="match status" value="1"/>
</dbReference>
<evidence type="ECO:0000313" key="2">
    <source>
        <dbReference type="EMBL" id="CAG8550958.1"/>
    </source>
</evidence>
<dbReference type="AlphaFoldDB" id="A0A9N9B027"/>
<dbReference type="PANTHER" id="PTHR12197">
    <property type="entry name" value="HISTONE-LYSINE N-METHYLTRANSFERASE SMYD"/>
    <property type="match status" value="1"/>
</dbReference>
<dbReference type="OrthoDB" id="438641at2759"/>
<comment type="caution">
    <text evidence="2">The sequence shown here is derived from an EMBL/GenBank/DDBJ whole genome shotgun (WGS) entry which is preliminary data.</text>
</comment>
<feature type="domain" description="SET" evidence="1">
    <location>
        <begin position="86"/>
        <end position="326"/>
    </location>
</feature>
<accession>A0A9N9B027</accession>
<sequence>MSSEADIAASLEHRLLGNEAVQNQDYNQARDEYTKGIFNRELGWYSYDRGYPWDPRKANRTSDENFQILQQKILQLSGSKLRLVRLNLKIESSSNSEINFGIEAQRTITRNTIIWEEKKFLHVNSRLAERCDNCNERITDRNKFICEISNCNEVFCNEKCYQEALETFHKPLCGKDLTPILELIQEGRSSTSLFPVFILKLFAIAKQRDICPLDIEEIKHLARNKPFSGNMCLPEPLTFIHQKALEILDIPMGDLRFDFWIFLTCYSIAVSNTFSRRHQERPDVLSVFSLISLINHECRPNASVNGEQLIAIKRIKKNETVTISYIGEESSYQNRQTMLYLWGFECNCSFCLAQKDKVTVMSRMLEGKMRILTL</sequence>
<dbReference type="InterPro" id="IPR046341">
    <property type="entry name" value="SET_dom_sf"/>
</dbReference>
<dbReference type="Pfam" id="PF00856">
    <property type="entry name" value="SET"/>
    <property type="match status" value="1"/>
</dbReference>
<dbReference type="SUPFAM" id="SSF82199">
    <property type="entry name" value="SET domain"/>
    <property type="match status" value="1"/>
</dbReference>
<evidence type="ECO:0000313" key="3">
    <source>
        <dbReference type="Proteomes" id="UP000789831"/>
    </source>
</evidence>
<proteinExistence type="predicted"/>
<dbReference type="InterPro" id="IPR001214">
    <property type="entry name" value="SET_dom"/>
</dbReference>
<dbReference type="PROSITE" id="PS50280">
    <property type="entry name" value="SET"/>
    <property type="match status" value="1"/>
</dbReference>
<protein>
    <submittedName>
        <fullName evidence="2">3859_t:CDS:1</fullName>
    </submittedName>
</protein>
<dbReference type="PANTHER" id="PTHR12197:SF251">
    <property type="entry name" value="EG:BACR7C10.4 PROTEIN"/>
    <property type="match status" value="1"/>
</dbReference>
<gene>
    <name evidence="2" type="ORF">AGERDE_LOCUS6665</name>
</gene>
<name>A0A9N9B027_9GLOM</name>
<dbReference type="InterPro" id="IPR050869">
    <property type="entry name" value="H3K4_H4K5_MeTrfase"/>
</dbReference>
<organism evidence="2 3">
    <name type="scientific">Ambispora gerdemannii</name>
    <dbReference type="NCBI Taxonomy" id="144530"/>
    <lineage>
        <taxon>Eukaryota</taxon>
        <taxon>Fungi</taxon>
        <taxon>Fungi incertae sedis</taxon>
        <taxon>Mucoromycota</taxon>
        <taxon>Glomeromycotina</taxon>
        <taxon>Glomeromycetes</taxon>
        <taxon>Archaeosporales</taxon>
        <taxon>Ambisporaceae</taxon>
        <taxon>Ambispora</taxon>
    </lineage>
</organism>
<dbReference type="EMBL" id="CAJVPL010001073">
    <property type="protein sequence ID" value="CAG8550958.1"/>
    <property type="molecule type" value="Genomic_DNA"/>
</dbReference>